<protein>
    <submittedName>
        <fullName evidence="1">Uncharacterized protein</fullName>
    </submittedName>
</protein>
<keyword evidence="2" id="KW-1185">Reference proteome</keyword>
<dbReference type="Proteomes" id="UP000009183">
    <property type="component" value="Chromosome 7"/>
</dbReference>
<name>F6HZZ0_VITVI</name>
<evidence type="ECO:0000313" key="2">
    <source>
        <dbReference type="Proteomes" id="UP000009183"/>
    </source>
</evidence>
<dbReference type="AlphaFoldDB" id="F6HZZ0"/>
<evidence type="ECO:0000313" key="1">
    <source>
        <dbReference type="EMBL" id="CCB60256.1"/>
    </source>
</evidence>
<organism evidence="1 2">
    <name type="scientific">Vitis vinifera</name>
    <name type="common">Grape</name>
    <dbReference type="NCBI Taxonomy" id="29760"/>
    <lineage>
        <taxon>Eukaryota</taxon>
        <taxon>Viridiplantae</taxon>
        <taxon>Streptophyta</taxon>
        <taxon>Embryophyta</taxon>
        <taxon>Tracheophyta</taxon>
        <taxon>Spermatophyta</taxon>
        <taxon>Magnoliopsida</taxon>
        <taxon>eudicotyledons</taxon>
        <taxon>Gunneridae</taxon>
        <taxon>Pentapetalae</taxon>
        <taxon>rosids</taxon>
        <taxon>Vitales</taxon>
        <taxon>Vitaceae</taxon>
        <taxon>Viteae</taxon>
        <taxon>Vitis</taxon>
    </lineage>
</organism>
<sequence>MSGSDKMGAGHRMVSRVILCKAHNGWM</sequence>
<gene>
    <name evidence="1" type="ordered locus">VIT_07s0005g05840</name>
</gene>
<dbReference type="HOGENOM" id="CLU_3415658_0_0_1"/>
<accession>F6HZZ0</accession>
<dbReference type="InParanoid" id="F6HZZ0"/>
<reference evidence="2" key="1">
    <citation type="journal article" date="2007" name="Nature">
        <title>The grapevine genome sequence suggests ancestral hexaploidization in major angiosperm phyla.</title>
        <authorList>
            <consortium name="The French-Italian Public Consortium for Grapevine Genome Characterization."/>
            <person name="Jaillon O."/>
            <person name="Aury J.-M."/>
            <person name="Noel B."/>
            <person name="Policriti A."/>
            <person name="Clepet C."/>
            <person name="Casagrande A."/>
            <person name="Choisne N."/>
            <person name="Aubourg S."/>
            <person name="Vitulo N."/>
            <person name="Jubin C."/>
            <person name="Vezzi A."/>
            <person name="Legeai F."/>
            <person name="Hugueney P."/>
            <person name="Dasilva C."/>
            <person name="Horner D."/>
            <person name="Mica E."/>
            <person name="Jublot D."/>
            <person name="Poulain J."/>
            <person name="Bruyere C."/>
            <person name="Billault A."/>
            <person name="Segurens B."/>
            <person name="Gouyvenoux M."/>
            <person name="Ugarte E."/>
            <person name="Cattonaro F."/>
            <person name="Anthouard V."/>
            <person name="Vico V."/>
            <person name="Del Fabbro C."/>
            <person name="Alaux M."/>
            <person name="Di Gaspero G."/>
            <person name="Dumas V."/>
            <person name="Felice N."/>
            <person name="Paillard S."/>
            <person name="Juman I."/>
            <person name="Moroldo M."/>
            <person name="Scalabrin S."/>
            <person name="Canaguier A."/>
            <person name="Le Clainche I."/>
            <person name="Malacrida G."/>
            <person name="Durand E."/>
            <person name="Pesole G."/>
            <person name="Laucou V."/>
            <person name="Chatelet P."/>
            <person name="Merdinoglu D."/>
            <person name="Delledonne M."/>
            <person name="Pezzotti M."/>
            <person name="Lecharny A."/>
            <person name="Scarpelli C."/>
            <person name="Artiguenave F."/>
            <person name="Pe M.E."/>
            <person name="Valle G."/>
            <person name="Morgante M."/>
            <person name="Caboche M."/>
            <person name="Adam-Blondon A.-F."/>
            <person name="Weissenbach J."/>
            <person name="Quetier F."/>
            <person name="Wincker P."/>
        </authorList>
    </citation>
    <scope>NUCLEOTIDE SEQUENCE [LARGE SCALE GENOMIC DNA]</scope>
    <source>
        <strain evidence="2">cv. Pinot noir / PN40024</strain>
    </source>
</reference>
<dbReference type="EMBL" id="FN596502">
    <property type="protein sequence ID" value="CCB60256.1"/>
    <property type="molecule type" value="Genomic_DNA"/>
</dbReference>
<dbReference type="PaxDb" id="29760-VIT_07s0005g05840.t01"/>
<proteinExistence type="predicted"/>